<evidence type="ECO:0000259" key="2">
    <source>
        <dbReference type="Pfam" id="PF17820"/>
    </source>
</evidence>
<dbReference type="InterPro" id="IPR058240">
    <property type="entry name" value="rSAM_sf"/>
</dbReference>
<dbReference type="InterPro" id="IPR041489">
    <property type="entry name" value="PDZ_6"/>
</dbReference>
<feature type="domain" description="PDZ" evidence="2">
    <location>
        <begin position="12"/>
        <end position="60"/>
    </location>
</feature>
<reference evidence="4 5" key="1">
    <citation type="submission" date="2016-11" db="EMBL/GenBank/DDBJ databases">
        <authorList>
            <person name="Jaros S."/>
            <person name="Januszkiewicz K."/>
            <person name="Wedrychowicz H."/>
        </authorList>
    </citation>
    <scope>NUCLEOTIDE SEQUENCE [LARGE SCALE GENOMIC DNA]</scope>
    <source>
        <strain evidence="4 5">DSM 13106</strain>
    </source>
</reference>
<dbReference type="Pfam" id="PF04459">
    <property type="entry name" value="DUF512"/>
    <property type="match status" value="1"/>
</dbReference>
<protein>
    <submittedName>
        <fullName evidence="4">Putative radical SAM enzyme, TIGR03279 family</fullName>
    </submittedName>
</protein>
<dbReference type="SUPFAM" id="SSF50156">
    <property type="entry name" value="PDZ domain-like"/>
    <property type="match status" value="1"/>
</dbReference>
<dbReference type="InterPro" id="IPR007549">
    <property type="entry name" value="DUF512"/>
</dbReference>
<accession>A0A1M5XVH7</accession>
<dbReference type="Gene3D" id="2.30.42.10">
    <property type="match status" value="1"/>
</dbReference>
<proteinExistence type="predicted"/>
<dbReference type="OrthoDB" id="9774724at2"/>
<evidence type="ECO:0000313" key="4">
    <source>
        <dbReference type="EMBL" id="SHI03729.1"/>
    </source>
</evidence>
<dbReference type="Pfam" id="PF19238">
    <property type="entry name" value="Radical_SAM_2"/>
    <property type="match status" value="1"/>
</dbReference>
<sequence>MELKSLDNDINIIEKVEKGSIAEELGIEPGDILVSINDNKVLDIIDYKYLISDNYVVVTIQKKNNEVWDFEIEKDYDEDLGIYFTNPLIDKAKSCRNKCMFCFIDQLPKGMRETLYFKDDDSRLSFLQGNFITLTNLRDDEIQRIIDYRLSPINVSVHTTNPELRIKMLNNKNAGKIYNILKKFSQAKIEVHCQIVLVPGVNDGAELDRTLGDLSKLYPSVNSVAVVPVGITKYREDLPKLEPFNEVSSLEFLKYIRNKQEEYLKKLGTRFVFPSDEFYAMTNIAPPSYGEYEKFLQLENGVGLMTLFSYEVDREIEKLKDDISLKKKYIVATGTLAYEFVKSICDKVMNNIRELEIKVVPIKNDFFGTTITVSGLITGQDLINQLKEYKDFDALIIPNSMLRSGEKVFLDDLTIEDIEKELNIKVIPSKVKGKDFINIFTKDMR</sequence>
<feature type="domain" description="Putative radical SAM N-terminal" evidence="3">
    <location>
        <begin position="74"/>
        <end position="224"/>
    </location>
</feature>
<gene>
    <name evidence="4" type="ORF">SAMN02745180_01842</name>
</gene>
<name>A0A1M5XVH7_9FIRM</name>
<dbReference type="InterPro" id="IPR013785">
    <property type="entry name" value="Aldolase_TIM"/>
</dbReference>
<keyword evidence="5" id="KW-1185">Reference proteome</keyword>
<evidence type="ECO:0000313" key="5">
    <source>
        <dbReference type="Proteomes" id="UP000184389"/>
    </source>
</evidence>
<dbReference type="STRING" id="1123281.SAMN02745180_01842"/>
<dbReference type="Pfam" id="PF17820">
    <property type="entry name" value="PDZ_6"/>
    <property type="match status" value="1"/>
</dbReference>
<dbReference type="InterPro" id="IPR045375">
    <property type="entry name" value="Put_radical_SAM-like_N"/>
</dbReference>
<dbReference type="AlphaFoldDB" id="A0A1M5XVH7"/>
<evidence type="ECO:0000259" key="1">
    <source>
        <dbReference type="Pfam" id="PF04459"/>
    </source>
</evidence>
<dbReference type="EMBL" id="FQXR01000008">
    <property type="protein sequence ID" value="SHI03729.1"/>
    <property type="molecule type" value="Genomic_DNA"/>
</dbReference>
<dbReference type="Proteomes" id="UP000184389">
    <property type="component" value="Unassembled WGS sequence"/>
</dbReference>
<organism evidence="4 5">
    <name type="scientific">Sporanaerobacter acetigenes DSM 13106</name>
    <dbReference type="NCBI Taxonomy" id="1123281"/>
    <lineage>
        <taxon>Bacteria</taxon>
        <taxon>Bacillati</taxon>
        <taxon>Bacillota</taxon>
        <taxon>Tissierellia</taxon>
        <taxon>Tissierellales</taxon>
        <taxon>Sporanaerobacteraceae</taxon>
        <taxon>Sporanaerobacter</taxon>
    </lineage>
</organism>
<dbReference type="Gene3D" id="3.20.20.70">
    <property type="entry name" value="Aldolase class I"/>
    <property type="match status" value="1"/>
</dbReference>
<dbReference type="SUPFAM" id="SSF102114">
    <property type="entry name" value="Radical SAM enzymes"/>
    <property type="match status" value="1"/>
</dbReference>
<feature type="domain" description="DUF512" evidence="1">
    <location>
        <begin position="227"/>
        <end position="428"/>
    </location>
</feature>
<dbReference type="RefSeq" id="WP_072744505.1">
    <property type="nucleotide sequence ID" value="NZ_FQXR01000008.1"/>
</dbReference>
<evidence type="ECO:0000259" key="3">
    <source>
        <dbReference type="Pfam" id="PF19238"/>
    </source>
</evidence>
<dbReference type="InterPro" id="IPR036034">
    <property type="entry name" value="PDZ_sf"/>
</dbReference>